<feature type="coiled-coil region" evidence="5">
    <location>
        <begin position="1929"/>
        <end position="1963"/>
    </location>
</feature>
<evidence type="ECO:0000259" key="7">
    <source>
        <dbReference type="PROSITE" id="PS50222"/>
    </source>
</evidence>
<evidence type="ECO:0000256" key="2">
    <source>
        <dbReference type="ARBA" id="ARBA00022490"/>
    </source>
</evidence>
<dbReference type="Gene3D" id="3.30.920.20">
    <property type="entry name" value="Gas2-like domain"/>
    <property type="match status" value="1"/>
</dbReference>
<proteinExistence type="predicted"/>
<evidence type="ECO:0000256" key="3">
    <source>
        <dbReference type="ARBA" id="ARBA00022837"/>
    </source>
</evidence>
<dbReference type="Gene3D" id="1.10.238.10">
    <property type="entry name" value="EF-hand"/>
    <property type="match status" value="1"/>
</dbReference>
<dbReference type="SMART" id="SM00150">
    <property type="entry name" value="SPEC"/>
    <property type="match status" value="14"/>
</dbReference>
<evidence type="ECO:0000313" key="10">
    <source>
        <dbReference type="Proteomes" id="UP000008909"/>
    </source>
</evidence>
<feature type="compositionally biased region" description="Polar residues" evidence="6">
    <location>
        <begin position="5163"/>
        <end position="5202"/>
    </location>
</feature>
<keyword evidence="5" id="KW-0175">Coiled coil</keyword>
<dbReference type="PANTHER" id="PTHR23169:SF23">
    <property type="entry name" value="SHORT STOP, ISOFORM H"/>
    <property type="match status" value="1"/>
</dbReference>
<feature type="region of interest" description="Disordered" evidence="6">
    <location>
        <begin position="90"/>
        <end position="122"/>
    </location>
</feature>
<dbReference type="SUPFAM" id="SSF143575">
    <property type="entry name" value="GAS2 domain-like"/>
    <property type="match status" value="1"/>
</dbReference>
<gene>
    <name evidence="9" type="ORF">CLF_109732</name>
</gene>
<dbReference type="GO" id="GO:0005737">
    <property type="term" value="C:cytoplasm"/>
    <property type="evidence" value="ECO:0007669"/>
    <property type="project" value="TreeGrafter"/>
</dbReference>
<dbReference type="SUPFAM" id="SSF47473">
    <property type="entry name" value="EF-hand"/>
    <property type="match status" value="1"/>
</dbReference>
<dbReference type="GO" id="GO:0008017">
    <property type="term" value="F:microtubule binding"/>
    <property type="evidence" value="ECO:0007669"/>
    <property type="project" value="InterPro"/>
</dbReference>
<dbReference type="CDD" id="cd00051">
    <property type="entry name" value="EFh"/>
    <property type="match status" value="1"/>
</dbReference>
<dbReference type="PROSITE" id="PS51460">
    <property type="entry name" value="GAR"/>
    <property type="match status" value="1"/>
</dbReference>
<protein>
    <submittedName>
        <fullName evidence="9">Microtubule-actin cross-linking factor 1 isoforms 1/2/3/5</fullName>
    </submittedName>
</protein>
<dbReference type="InterPro" id="IPR018247">
    <property type="entry name" value="EF_Hand_1_Ca_BS"/>
</dbReference>
<dbReference type="Gene3D" id="1.20.58.60">
    <property type="match status" value="11"/>
</dbReference>
<evidence type="ECO:0000259" key="8">
    <source>
        <dbReference type="PROSITE" id="PS51460"/>
    </source>
</evidence>
<feature type="compositionally biased region" description="Polar residues" evidence="6">
    <location>
        <begin position="5144"/>
        <end position="5157"/>
    </location>
</feature>
<evidence type="ECO:0000256" key="1">
    <source>
        <dbReference type="ARBA" id="ARBA00004245"/>
    </source>
</evidence>
<keyword evidence="4" id="KW-0206">Cytoskeleton</keyword>
<dbReference type="GO" id="GO:0045104">
    <property type="term" value="P:intermediate filament cytoskeleton organization"/>
    <property type="evidence" value="ECO:0007669"/>
    <property type="project" value="InterPro"/>
</dbReference>
<dbReference type="InterPro" id="IPR036534">
    <property type="entry name" value="GAR_dom_sf"/>
</dbReference>
<feature type="region of interest" description="Disordered" evidence="6">
    <location>
        <begin position="5226"/>
        <end position="5302"/>
    </location>
</feature>
<dbReference type="GO" id="GO:0005882">
    <property type="term" value="C:intermediate filament"/>
    <property type="evidence" value="ECO:0007669"/>
    <property type="project" value="TreeGrafter"/>
</dbReference>
<comment type="subcellular location">
    <subcellularLocation>
        <location evidence="1">Cytoplasm</location>
        <location evidence="1">Cytoskeleton</location>
    </subcellularLocation>
</comment>
<feature type="domain" description="GAR" evidence="8">
    <location>
        <begin position="5044"/>
        <end position="5116"/>
    </location>
</feature>
<feature type="region of interest" description="Disordered" evidence="6">
    <location>
        <begin position="5163"/>
        <end position="5204"/>
    </location>
</feature>
<dbReference type="InterPro" id="IPR035915">
    <property type="entry name" value="Plakin_repeat_sf"/>
</dbReference>
<dbReference type="SMART" id="SM00054">
    <property type="entry name" value="EFh"/>
    <property type="match status" value="2"/>
</dbReference>
<dbReference type="InterPro" id="IPR018159">
    <property type="entry name" value="Spectrin/alpha-actinin"/>
</dbReference>
<dbReference type="PROSITE" id="PS50222">
    <property type="entry name" value="EF_HAND_2"/>
    <property type="match status" value="2"/>
</dbReference>
<dbReference type="InterPro" id="IPR011992">
    <property type="entry name" value="EF-hand-dom_pair"/>
</dbReference>
<reference evidence="9" key="1">
    <citation type="journal article" date="2011" name="Genome Biol.">
        <title>The draft genome of the carcinogenic human liver fluke Clonorchis sinensis.</title>
        <authorList>
            <person name="Wang X."/>
            <person name="Chen W."/>
            <person name="Huang Y."/>
            <person name="Sun J."/>
            <person name="Men J."/>
            <person name="Liu H."/>
            <person name="Luo F."/>
            <person name="Guo L."/>
            <person name="Lv X."/>
            <person name="Deng C."/>
            <person name="Zhou C."/>
            <person name="Fan Y."/>
            <person name="Li X."/>
            <person name="Huang L."/>
            <person name="Hu Y."/>
            <person name="Liang C."/>
            <person name="Hu X."/>
            <person name="Xu J."/>
            <person name="Yu X."/>
        </authorList>
    </citation>
    <scope>NUCLEOTIDE SEQUENCE [LARGE SCALE GENOMIC DNA]</scope>
    <source>
        <strain evidence="9">Henan</strain>
    </source>
</reference>
<dbReference type="InterPro" id="IPR003108">
    <property type="entry name" value="GAR_dom"/>
</dbReference>
<feature type="region of interest" description="Disordered" evidence="6">
    <location>
        <begin position="4856"/>
        <end position="4882"/>
    </location>
</feature>
<dbReference type="GO" id="GO:0005198">
    <property type="term" value="F:structural molecule activity"/>
    <property type="evidence" value="ECO:0007669"/>
    <property type="project" value="TreeGrafter"/>
</dbReference>
<dbReference type="Proteomes" id="UP000008909">
    <property type="component" value="Unassembled WGS sequence"/>
</dbReference>
<dbReference type="InterPro" id="IPR043197">
    <property type="entry name" value="Plakin"/>
</dbReference>
<feature type="region of interest" description="Disordered" evidence="6">
    <location>
        <begin position="4094"/>
        <end position="4118"/>
    </location>
</feature>
<dbReference type="Pfam" id="PF00435">
    <property type="entry name" value="Spectrin"/>
    <property type="match status" value="2"/>
</dbReference>
<feature type="region of interest" description="Disordered" evidence="6">
    <location>
        <begin position="55"/>
        <end position="76"/>
    </location>
</feature>
<feature type="coiled-coil region" evidence="5">
    <location>
        <begin position="2947"/>
        <end position="3044"/>
    </location>
</feature>
<feature type="coiled-coil region" evidence="5">
    <location>
        <begin position="2843"/>
        <end position="2904"/>
    </location>
</feature>
<sequence>MVTERPVMYALVESERFALMGKLFDLFKEMLGEHPVRTFITGKLVAQKKSLHNGSASSLFGRKRPPSPSSSSIKKRPALTPLASLRKLLRSQSPGRSSVHSDVSDRTNTLSRSEKSDERSLRSKDTITNRFFAKLATLGSRSSNECPATEVEKVSKPRLQHRLELLERNCVLYAFYYLHDEVRVEAAITESMLREGRVDVRQGVVCDPLSGRFVPAPEALANGFVFGIVFTKAGRVPPESGVEDTAPDHTSSSREPLFWLEVFHRRHDIYQLERVYDPYDKKLVAVTDAVAKGVVDPIHCTYTHPVTGDLYSIEDALYCGWIQALPVGNPPPFELKGRQFDHIHVRTVEEGYTFTSITRTIPYVTIHRHFVPSPSPKLADMISDGIHTTRSLKRHMFGEPTPRMYVGTRGSGEPLPVCHLKPGYQLTPGGEVEIIATGERVSVPDAISRNYAVPATPAQPRSPLRQPRFTSDILDQPSGLRTTFDAPRFDPSTPTPLSDGDLVPAMSLSLVRYQRMSKLPTVHERQPSWPTRFITLETAIKRGWLDPISGQLYTHSGRSSRLTLMDAVEQGMIDPMQILVRVVQPMETEVPDQALYSDQPVMYYYSLAVVLDALVTMSHAKDNPKPLQIWNRKLLTMLLKAASSSPLMSTGGKMEIIQQHTLTRTDYDQLQTLLVRTDPTTELETIDVTTPQPNRYTRIRTVKQLLEHQQNEDRIAVIHEQRQITLRDALSNQLLQTSTPIIEQTDSDNIPTAYTALSENLELVAIRPNTTNQMISKEPNISHIKPTDKNAPAPTLKRTHQLLDTQEYEKPRRALATIPTPDSSAAEEAESLAAGASPLLPVKDSGELLVVSGSAMGEDVSSVCGEFSPESAVVSVAPDSSAAVDGEVPFVSSDVVGDELGVVPAVGVVEESSVRVKQSPEFVVDVPLSSTTISDSGLSGSLSVGVVDVAGPGVLDVGDSELVPCASPTGMTLSEALSAGLVDPSSGMVRVPGTDKFVSLPDAVDGGLICGDRSLVRDPESGRLEKLGRLLLMGALSPVALVAHAVQSVRDSGASSSAVDVGVADVSDSVVADASPLLPVKDSGELLVVSGSAMGEDVSSVCGEFSPESAVVSVAPDSSAAVDGEVPFVSSDVVGDELGVVPAVGVVEESSVRVKQSPEFVVDVPLSSTTISDSGLSGSLSVGVVDVAGPGVLDVGDSELVPCASPTGMTLSEALSAGLVDPSSGMVRVPGTDKFVSLPDAVDGGLICGDRSLVRDPESGRLEKLGRLLLMGALSPVALVAHAVQSVRDSGASSSAVDVGVADVSDSVVAGASPLLPVKDSGELLVVSGSAMGEDVSNVCSGFLTPAVVTASFGGSGEFAGLIVCDSESEALVKQLLLGLDEESKWITGCEDSLLRMGAISLDDRSNRQLLDSHQDLLEELTKRQTAIRSIVFQAEQFLRSTVSVSSPATRKQLQLKVNGVRERSEHAHNEAESRIRTLIGSFDALEHLTYKLHDLQNTLKQFESVLTISSTGATMDTSQFNFGTAVQRLNAAVSEANTAQAEISNLPCLVRNFLGHVSRYTRSKNAYRESLDCLVAVEDDKPLEHTVRDAVREASDRLFNLGDRVRDRLACMLSAQEKYEQFIDEVSRHTIALDTVGKKFRSIDFGRIAITGSRLSSTQRGQVQAHSNTLVELIGLLENTGHDLQVLLKDTFPKLQISLMDAGFTQAAVDQVVKKPLVGELKRYESLISGVKQKSTELVRLLSEGQSVSDTLSSTVQCLEKVEHRLAHPVSGKTQEESTELHEAQAELSSQNVALDVARSRVQSVLKKAAGGVEAVSEADIRTAREFEKQIDILDQRLAKNQTEVECRLRDITATQETMNRCEREAKDILSWTDKTFASMDSPPFFRAPESHLRKRLQAVQSQLGLRKKQTQELGEQVRALPASFLGAKKLKENISVLEARLEQLDHRLTLAMRNLDLLDARCAPYCAARQAAEEWLITTCGVVQGLSAIALASEELSRQSAETKELLDRWKAQGDQLNEVYRLGTAYDALSHSVKHGSRGSEDSTAFEQEFTYRFRCLTVRFYLETFLNEFPCVESSDVKREMKDLRERYSTLGTQIQERQNTLEAVSKEVSALEQHRDDLVTWLGKRVQALVGQTRKLTDLQTINDASIEAQRIHDELVSGMSGLDELRKRAATLLQNRSYVAGAAELRNAVTETEHHWSTAVNAATERQRSLERLIRDVAEFKRLDGTLSQRLRQITLAARASPLIDQTTLELAPSHLKQIRSIQSELDSLTPDIVQMRELGKRLTDRLQPPVVAELQIGQQIHHVSSVHDQAQKDLALKANQYEKVLGPSFQFEQLLDDVDGILGGAQRQIDTPGISRKDRHEVEDQMNKARTLLTRARALGKQLSDSTTDAAMKFGIETKLLQMENLFNQTSRALAGPPGQDRLDGRIPLPAQTQFGALCNWMSEKSNQLEKANELLGQQFSGLGELSLDQVAQQIKVLHDTQEEIQQKRQGLQTAVSALPPEMLGTANQQLDLLSKAIAAKQTQLEKVASEPTSLTASLNQLEAWINSEIGDLTKPLATHGAFLADPTQMVATEQKLKSKSIEVRRKMEDLNSLKQKLKLPLKDIPGSMVNGLLHQADSILLSLTRLDSEVQNRIDQIADVKRCHTQAQQAVAAYRRAVDDAETKWIDLQQARLEKRPIRVDHTGEESISTPGSPRSLPMDQMANLQAELFALLEETATTGALQTRPSPTLTMIQAMQQLEHSLKAAGDNDPRRSVTEIMNDIRATRKRIEAIIQSVNNDLGSAEASASANTTVNLIKQVNAVARQVRSAAERLSNFPEKSPGVVPKTLRERTQSVNEIKDELSHCKEVIGELQAQLQSQARAPGAPGCVAELLGQLESLDKETGSLENRAEQLESEVRNRLPKAQQMAELRQQLATSVNQARKACLPASGAALDASTGLMSAENLIKKLRDDLARMRTVSRQLSENYADEITQRQMESEIVTAEAVIAQLSEQLVAQAVGQRDQTGSLLIQVRNNLQRLQHQYDELRNDFAAQALRSATSGDCSNLRDNCRLMLTRAESCTDELNHMKTVIASLHGVQTHENMDELHKRIDQLLGNYAVFIGELKEQLKESVKAEATQKQLMDRLQEADSWLTEQRHRFNQPVYGAPEDTETGDSKMVADVRSSLKLTRSLAKEVDSKRDVFRKLKSDGDILISSKQVLDPEPIRDRLGALQDAYGDLRSGIQQRLSAFEAALPTTQRLVSALTTLGLRLPAAESRLRSLCASTSDPINLRRSGVDALEAELSNILAPQAHLVRTNWNRLQELSVPPSVFSRTLTLPDGTKSEVKHAEQIEAELHRFDKFQMQLSELATEVSSTRYKTNVLLNKLDEESRWLNSALQRLDPLASDDPAHWTGDAEEGEKNFVKLDGNALASFTDQSALLNEFPSLAVLPANYGPLSQVRDRLYHFRENWEERQKSRTQILLTEAHGLLQAAGIRVSGIADSGRTLGRHFGDKLGRQLVLAVDLLSKRMAQLDTRLGQVEVRVGEALPLSRSFYADMGEFADTMNADEAELERLSLPGKLEPRKKTELGELDNERALHKQIKIAEQLDVMSDLFADVAQQASHLGIPVDPSTIWARPAATPGVELVDSPVPLTQQSGLLAEAGVGRVRPMVSVQPDQLQEHLNETRELIETLSQRLPELEALTACVRAQLEPKLAAIKTQRKAQLDSSEVVDPFAADAERAIELHKTLLRTAEKLQTDWLGLQKQLEARVAKLSAIHETSSVGFWSRVNELQAALIQAGGTLRIIATGCDPADASTRRDPLDPTSYVQQRNDLGALLQQVDHLTSQLSACQHAGAQLIQLITGASSPEDTLQLRREEEQAIRNEVNSALNELDALHKDLLTSCQRLSNHIDKQETAAKQFKMGLEDFIRWLSQQEVIWDQFAPIANETVSVLKQLEEIIAWNDGLLYKHSDLEALNWSASQLSAVDLDELGTLSMEDTVGPTSTVPSSLQSDLAGANRRWDTLLDSSNHRRHRLQTVLLGLGEFDQALDALIKWISMAQANVDQIPVRRGNIRGLEADLARVKIIQNNVNNHQLAVVRVHEQAKRRIDSSRRDIPEVPSNIDAQKPSAEPSMSQTAERLNTMNEMWEHLKASTKEKQCILEEALRETFNFHGQFDNLVRRCRQLESRIPTPGTRIMGCLPDSAREQLRRFMDIYNGLVEVGDKLTDLRKVSAALLVSASSSADQPPERLTSALDRFRDHHSQLLRRATAIRDQLQSGLSEVERFHAELAQMMQWLTSMERTVAQQKPVSRIVARLGQLILDHAELRRSIASHRDVLLSLDRMGAQVQHNAQKQDVVLVKNLLSSVHNRWEQLLSRTAERTRQLNVGLKEAQTFLNNWTTLTEWLKEQLTCLEEQCESVATRSERIAHQLTQHYEFQRALGARNVTFDSVRRYARYLRDRAPVCDHQELDDMVNELKHLWNAVCSRSLDRQRMLEQALLSAGLYKEALQSLTEWLSGVEPQLSEHQVGYCGDVDTVEHLIEAHRRLVSEVDERAGWIQSIHEAADELMRKASKGTIGQADVVAIKGQLNHLDGIWDRVQLLTKKRGERLDEALKLAVQFQEMCRSLMDYFAGAEHVIRRLAALPTYDDLEDEPSTGTLKPKSAEAPESLAAAINAHDQTHKNLLDQSERVQATLHLGNQLMAQAHPEAVQRLRQWIHAIQSRWSDLIASSTQRADRLRAALDDQKRRQLLRTELLDWIKATQDHLDREPTITFASTTKRAVDTHDADKDESQDNDQISTLGSDQVFLGASDVDDSSSVATYRTLPLNEITEPELIERLLAEHAELEREAALRQPVLDLILKHAKRRTIQRTSTLRGSSLQRGRASGRTTSRPATGKVKVGELQTTEPNFVSSSANQLYQRWSMLQRALAARRTKLRDRLTYLSEVEKMRTFQFESWRQRYVAWLNENKSRVIDLFHRKDLDHDGRLTYAEFIDGILEMKFQTTRVELQTVAEIFDANGDGYIDYRECLNALRAGYVASRMTGYNTSSSQLSLSQIGPSDEEAINCEVRRQIGLCTCHNTYQICKMATDKYRFGDSQKLRLVRILRSAVMVRVGGGWTTLDEFLAKNDPCRASAWKSVIDVCEGSITGDRTTGLCPKPSSRSSTPKYAASTSIHGTAHSFRQNCTNTVPSKLPVKTSQQRRASTASLPHSDRGNSQLFDHFDSKSLSGVVHSQIILPMTGQELEDSISRPSSSLRKPESVEPQSDEKLSNRVSTPSLRDHAHLSPSRSRPQSIGEKISSPTVTSSPTHSHSSSARTSIAQRTLRIIKAIPFPEEVPIKTTNKIQLFTSCNLELQLFPGKDWWACIGRLFRHHGP</sequence>
<evidence type="ECO:0000256" key="6">
    <source>
        <dbReference type="SAM" id="MobiDB-lite"/>
    </source>
</evidence>
<feature type="compositionally biased region" description="Low complexity" evidence="6">
    <location>
        <begin position="5283"/>
        <end position="5302"/>
    </location>
</feature>
<feature type="domain" description="EF-hand" evidence="7">
    <location>
        <begin position="4952"/>
        <end position="4987"/>
    </location>
</feature>
<dbReference type="SMART" id="SM00243">
    <property type="entry name" value="GAS2"/>
    <property type="match status" value="1"/>
</dbReference>
<dbReference type="Pfam" id="PF13499">
    <property type="entry name" value="EF-hand_7"/>
    <property type="match status" value="1"/>
</dbReference>
<feature type="domain" description="EF-hand" evidence="7">
    <location>
        <begin position="4988"/>
        <end position="5023"/>
    </location>
</feature>
<evidence type="ECO:0000256" key="5">
    <source>
        <dbReference type="SAM" id="Coils"/>
    </source>
</evidence>
<name>G7YSW4_CLOSI</name>
<dbReference type="GO" id="GO:0005886">
    <property type="term" value="C:plasma membrane"/>
    <property type="evidence" value="ECO:0007669"/>
    <property type="project" value="UniProtKB-SubCell"/>
</dbReference>
<accession>G7YSW4</accession>
<dbReference type="GO" id="GO:0042060">
    <property type="term" value="P:wound healing"/>
    <property type="evidence" value="ECO:0007669"/>
    <property type="project" value="TreeGrafter"/>
</dbReference>
<dbReference type="PANTHER" id="PTHR23169">
    <property type="entry name" value="ENVOPLAKIN"/>
    <property type="match status" value="1"/>
</dbReference>
<dbReference type="InterPro" id="IPR002048">
    <property type="entry name" value="EF_hand_dom"/>
</dbReference>
<feature type="compositionally biased region" description="Polar residues" evidence="6">
    <location>
        <begin position="90"/>
        <end position="111"/>
    </location>
</feature>
<dbReference type="PROSITE" id="PS00018">
    <property type="entry name" value="EF_HAND_1"/>
    <property type="match status" value="1"/>
</dbReference>
<dbReference type="Gene3D" id="3.90.1290.10">
    <property type="entry name" value="Plakin repeat"/>
    <property type="match status" value="2"/>
</dbReference>
<feature type="region of interest" description="Disordered" evidence="6">
    <location>
        <begin position="5138"/>
        <end position="5157"/>
    </location>
</feature>
<feature type="region of interest" description="Disordered" evidence="6">
    <location>
        <begin position="452"/>
        <end position="501"/>
    </location>
</feature>
<keyword evidence="2" id="KW-0963">Cytoplasm</keyword>
<dbReference type="InterPro" id="IPR002017">
    <property type="entry name" value="Spectrin_repeat"/>
</dbReference>
<dbReference type="GO" id="GO:0005509">
    <property type="term" value="F:calcium ion binding"/>
    <property type="evidence" value="ECO:0007669"/>
    <property type="project" value="InterPro"/>
</dbReference>
<keyword evidence="10" id="KW-1185">Reference proteome</keyword>
<dbReference type="EMBL" id="DF144142">
    <property type="protein sequence ID" value="GAA56044.1"/>
    <property type="molecule type" value="Genomic_DNA"/>
</dbReference>
<feature type="compositionally biased region" description="Basic and acidic residues" evidence="6">
    <location>
        <begin position="5240"/>
        <end position="5254"/>
    </location>
</feature>
<evidence type="ECO:0000256" key="4">
    <source>
        <dbReference type="ARBA" id="ARBA00023212"/>
    </source>
</evidence>
<keyword evidence="3" id="KW-0106">Calcium</keyword>
<feature type="compositionally biased region" description="Basic and acidic residues" evidence="6">
    <location>
        <begin position="112"/>
        <end position="122"/>
    </location>
</feature>
<reference key="2">
    <citation type="submission" date="2011-10" db="EMBL/GenBank/DDBJ databases">
        <title>The genome and transcriptome sequence of Clonorchis sinensis provide insights into the carcinogenic liver fluke.</title>
        <authorList>
            <person name="Wang X."/>
            <person name="Huang Y."/>
            <person name="Chen W."/>
            <person name="Liu H."/>
            <person name="Guo L."/>
            <person name="Chen Y."/>
            <person name="Luo F."/>
            <person name="Zhou W."/>
            <person name="Sun J."/>
            <person name="Mao Q."/>
            <person name="Liang P."/>
            <person name="Zhou C."/>
            <person name="Tian Y."/>
            <person name="Men J."/>
            <person name="Lv X."/>
            <person name="Huang L."/>
            <person name="Zhou J."/>
            <person name="Hu Y."/>
            <person name="Li R."/>
            <person name="Zhang F."/>
            <person name="Lei H."/>
            <person name="Li X."/>
            <person name="Hu X."/>
            <person name="Liang C."/>
            <person name="Xu J."/>
            <person name="Wu Z."/>
            <person name="Yu X."/>
        </authorList>
    </citation>
    <scope>NUCLEOTIDE SEQUENCE</scope>
    <source>
        <strain>Henan</strain>
    </source>
</reference>
<dbReference type="SUPFAM" id="SSF75399">
    <property type="entry name" value="Plakin repeat"/>
    <property type="match status" value="3"/>
</dbReference>
<evidence type="ECO:0000313" key="9">
    <source>
        <dbReference type="EMBL" id="GAA56044.1"/>
    </source>
</evidence>
<dbReference type="Pfam" id="PF02187">
    <property type="entry name" value="GAS2"/>
    <property type="match status" value="1"/>
</dbReference>
<feature type="compositionally biased region" description="Polar residues" evidence="6">
    <location>
        <begin position="4856"/>
        <end position="4878"/>
    </location>
</feature>
<dbReference type="CDD" id="cd00176">
    <property type="entry name" value="SPEC"/>
    <property type="match status" value="4"/>
</dbReference>
<organism evidence="9 10">
    <name type="scientific">Clonorchis sinensis</name>
    <name type="common">Chinese liver fluke</name>
    <dbReference type="NCBI Taxonomy" id="79923"/>
    <lineage>
        <taxon>Eukaryota</taxon>
        <taxon>Metazoa</taxon>
        <taxon>Spiralia</taxon>
        <taxon>Lophotrochozoa</taxon>
        <taxon>Platyhelminthes</taxon>
        <taxon>Trematoda</taxon>
        <taxon>Digenea</taxon>
        <taxon>Opisthorchiida</taxon>
        <taxon>Opisthorchiata</taxon>
        <taxon>Opisthorchiidae</taxon>
        <taxon>Clonorchis</taxon>
    </lineage>
</organism>
<dbReference type="SUPFAM" id="SSF46966">
    <property type="entry name" value="Spectrin repeat"/>
    <property type="match status" value="10"/>
</dbReference>